<proteinExistence type="predicted"/>
<name>A0ACC2KPX9_PERAE</name>
<keyword evidence="2" id="KW-1185">Reference proteome</keyword>
<gene>
    <name evidence="1" type="ORF">MRB53_031731</name>
</gene>
<dbReference type="EMBL" id="CM056818">
    <property type="protein sequence ID" value="KAJ8623202.1"/>
    <property type="molecule type" value="Genomic_DNA"/>
</dbReference>
<sequence length="304" mass="34429">MACVTMGFWCSSNVKMPIFSSMSSPRISCRSIPILPLNPRDPFLSKLVSVPTSENPETPPHLNLFENRKLMANTDQVESAVMYNEHRLREHPPDLQSFLLRGRIVYVGMPLVLDVMELVTAELLYLQWMDPNLPIYLYINSPGMTSDDGKTVAMEPESFAIYDTMMQLTNEIQTVAVGAAIGQGCLLLAAGKKGRRFMLPHSRVMIRHPHFSHVEKQTSDVFIRTKQALKNRETLENLLARHTGRPIKEVISVMRKPFFMSSTEARDFGIVDKILCCGQEEQMEKMNPPEDQDRKAGIETVDGM</sequence>
<comment type="caution">
    <text evidence="1">The sequence shown here is derived from an EMBL/GenBank/DDBJ whole genome shotgun (WGS) entry which is preliminary data.</text>
</comment>
<evidence type="ECO:0000313" key="1">
    <source>
        <dbReference type="EMBL" id="KAJ8623202.1"/>
    </source>
</evidence>
<reference evidence="1 2" key="1">
    <citation type="journal article" date="2022" name="Hortic Res">
        <title>A haplotype resolved chromosomal level avocado genome allows analysis of novel avocado genes.</title>
        <authorList>
            <person name="Nath O."/>
            <person name="Fletcher S.J."/>
            <person name="Hayward A."/>
            <person name="Shaw L.M."/>
            <person name="Masouleh A.K."/>
            <person name="Furtado A."/>
            <person name="Henry R.J."/>
            <person name="Mitter N."/>
        </authorList>
    </citation>
    <scope>NUCLEOTIDE SEQUENCE [LARGE SCALE GENOMIC DNA]</scope>
    <source>
        <strain evidence="2">cv. Hass</strain>
    </source>
</reference>
<protein>
    <submittedName>
        <fullName evidence="1">Uncharacterized protein</fullName>
    </submittedName>
</protein>
<accession>A0ACC2KPX9</accession>
<organism evidence="1 2">
    <name type="scientific">Persea americana</name>
    <name type="common">Avocado</name>
    <dbReference type="NCBI Taxonomy" id="3435"/>
    <lineage>
        <taxon>Eukaryota</taxon>
        <taxon>Viridiplantae</taxon>
        <taxon>Streptophyta</taxon>
        <taxon>Embryophyta</taxon>
        <taxon>Tracheophyta</taxon>
        <taxon>Spermatophyta</taxon>
        <taxon>Magnoliopsida</taxon>
        <taxon>Magnoliidae</taxon>
        <taxon>Laurales</taxon>
        <taxon>Lauraceae</taxon>
        <taxon>Persea</taxon>
    </lineage>
</organism>
<dbReference type="Proteomes" id="UP001234297">
    <property type="component" value="Chromosome 10"/>
</dbReference>
<evidence type="ECO:0000313" key="2">
    <source>
        <dbReference type="Proteomes" id="UP001234297"/>
    </source>
</evidence>